<keyword evidence="2" id="KW-1185">Reference proteome</keyword>
<organism evidence="1 2">
    <name type="scientific">Geomonas propionica</name>
    <dbReference type="NCBI Taxonomy" id="2798582"/>
    <lineage>
        <taxon>Bacteria</taxon>
        <taxon>Pseudomonadati</taxon>
        <taxon>Thermodesulfobacteriota</taxon>
        <taxon>Desulfuromonadia</taxon>
        <taxon>Geobacterales</taxon>
        <taxon>Geobacteraceae</taxon>
        <taxon>Geomonas</taxon>
    </lineage>
</organism>
<protein>
    <submittedName>
        <fullName evidence="1">IS1 family transposase</fullName>
    </submittedName>
</protein>
<comment type="caution">
    <text evidence="1">The sequence shown here is derived from an EMBL/GenBank/DDBJ whole genome shotgun (WGS) entry which is preliminary data.</text>
</comment>
<dbReference type="EMBL" id="JAEMHK010000001">
    <property type="protein sequence ID" value="MBJ6798632.1"/>
    <property type="molecule type" value="Genomic_DNA"/>
</dbReference>
<dbReference type="Proteomes" id="UP000641025">
    <property type="component" value="Unassembled WGS sequence"/>
</dbReference>
<sequence>MKTVGDIVLELKSEFTVDVLDEDACRAWFLRKLHLHGAHCPECGREVVSERKLATFWGLGRVKCSDESCNKTFSALTGTVLSGLGIEFRALYLLLFMAGCGVNVNRIAPQLGISVSAAYLWAKKAKPMRGGVDA</sequence>
<evidence type="ECO:0000313" key="1">
    <source>
        <dbReference type="EMBL" id="MBJ6798632.1"/>
    </source>
</evidence>
<gene>
    <name evidence="1" type="ORF">JFN90_00635</name>
</gene>
<dbReference type="RefSeq" id="WP_199393170.1">
    <property type="nucleotide sequence ID" value="NZ_JAEMHK010000001.1"/>
</dbReference>
<proteinExistence type="predicted"/>
<reference evidence="1 2" key="1">
    <citation type="submission" date="2020-12" db="EMBL/GenBank/DDBJ databases">
        <title>Geomonas sp. Red259, isolated from paddy soil.</title>
        <authorList>
            <person name="Xu Z."/>
            <person name="Zhang Z."/>
            <person name="Masuda Y."/>
            <person name="Itoh H."/>
            <person name="Senoo K."/>
        </authorList>
    </citation>
    <scope>NUCLEOTIDE SEQUENCE [LARGE SCALE GENOMIC DNA]</scope>
    <source>
        <strain evidence="1 2">Red259</strain>
    </source>
</reference>
<accession>A0ABS0YLK1</accession>
<evidence type="ECO:0000313" key="2">
    <source>
        <dbReference type="Proteomes" id="UP000641025"/>
    </source>
</evidence>
<name>A0ABS0YLK1_9BACT</name>